<evidence type="ECO:0000256" key="1">
    <source>
        <dbReference type="SAM" id="MobiDB-lite"/>
    </source>
</evidence>
<dbReference type="Proteomes" id="UP000265520">
    <property type="component" value="Unassembled WGS sequence"/>
</dbReference>
<feature type="compositionally biased region" description="Acidic residues" evidence="1">
    <location>
        <begin position="72"/>
        <end position="82"/>
    </location>
</feature>
<evidence type="ECO:0000313" key="3">
    <source>
        <dbReference type="Proteomes" id="UP000265520"/>
    </source>
</evidence>
<organism evidence="2 3">
    <name type="scientific">Trifolium medium</name>
    <dbReference type="NCBI Taxonomy" id="97028"/>
    <lineage>
        <taxon>Eukaryota</taxon>
        <taxon>Viridiplantae</taxon>
        <taxon>Streptophyta</taxon>
        <taxon>Embryophyta</taxon>
        <taxon>Tracheophyta</taxon>
        <taxon>Spermatophyta</taxon>
        <taxon>Magnoliopsida</taxon>
        <taxon>eudicotyledons</taxon>
        <taxon>Gunneridae</taxon>
        <taxon>Pentapetalae</taxon>
        <taxon>rosids</taxon>
        <taxon>fabids</taxon>
        <taxon>Fabales</taxon>
        <taxon>Fabaceae</taxon>
        <taxon>Papilionoideae</taxon>
        <taxon>50 kb inversion clade</taxon>
        <taxon>NPAAA clade</taxon>
        <taxon>Hologalegina</taxon>
        <taxon>IRL clade</taxon>
        <taxon>Trifolieae</taxon>
        <taxon>Trifolium</taxon>
    </lineage>
</organism>
<protein>
    <recommendedName>
        <fullName evidence="4">Envelope-like protein</fullName>
    </recommendedName>
</protein>
<name>A0A392SS75_9FABA</name>
<accession>A0A392SS75</accession>
<keyword evidence="3" id="KW-1185">Reference proteome</keyword>
<dbReference type="AlphaFoldDB" id="A0A392SS75"/>
<comment type="caution">
    <text evidence="2">The sequence shown here is derived from an EMBL/GenBank/DDBJ whole genome shotgun (WGS) entry which is preliminary data.</text>
</comment>
<reference evidence="2 3" key="1">
    <citation type="journal article" date="2018" name="Front. Plant Sci.">
        <title>Red Clover (Trifolium pratense) and Zigzag Clover (T. medium) - A Picture of Genomic Similarities and Differences.</title>
        <authorList>
            <person name="Dluhosova J."/>
            <person name="Istvanek J."/>
            <person name="Nedelnik J."/>
            <person name="Repkova J."/>
        </authorList>
    </citation>
    <scope>NUCLEOTIDE SEQUENCE [LARGE SCALE GENOMIC DNA]</scope>
    <source>
        <strain evidence="3">cv. 10/8</strain>
        <tissue evidence="2">Leaf</tissue>
    </source>
</reference>
<feature type="non-terminal residue" evidence="2">
    <location>
        <position position="1"/>
    </location>
</feature>
<feature type="non-terminal residue" evidence="2">
    <location>
        <position position="82"/>
    </location>
</feature>
<proteinExistence type="predicted"/>
<evidence type="ECO:0000313" key="2">
    <source>
        <dbReference type="EMBL" id="MCI51282.1"/>
    </source>
</evidence>
<evidence type="ECO:0008006" key="4">
    <source>
        <dbReference type="Google" id="ProtNLM"/>
    </source>
</evidence>
<feature type="region of interest" description="Disordered" evidence="1">
    <location>
        <begin position="47"/>
        <end position="82"/>
    </location>
</feature>
<sequence length="82" mass="8764">IAIATAKQPAGHMSRKQMIDDLKVVSTALGDKKQLVDRVIQALEDEEAAAAETGVEPSHANPANETDKEGGDTEEFVEDSDE</sequence>
<dbReference type="EMBL" id="LXQA010429675">
    <property type="protein sequence ID" value="MCI51282.1"/>
    <property type="molecule type" value="Genomic_DNA"/>
</dbReference>